<gene>
    <name evidence="2" type="ORF">SK128_023706</name>
</gene>
<proteinExistence type="predicted"/>
<organism evidence="2 3">
    <name type="scientific">Halocaridina rubra</name>
    <name type="common">Hawaiian red shrimp</name>
    <dbReference type="NCBI Taxonomy" id="373956"/>
    <lineage>
        <taxon>Eukaryota</taxon>
        <taxon>Metazoa</taxon>
        <taxon>Ecdysozoa</taxon>
        <taxon>Arthropoda</taxon>
        <taxon>Crustacea</taxon>
        <taxon>Multicrustacea</taxon>
        <taxon>Malacostraca</taxon>
        <taxon>Eumalacostraca</taxon>
        <taxon>Eucarida</taxon>
        <taxon>Decapoda</taxon>
        <taxon>Pleocyemata</taxon>
        <taxon>Caridea</taxon>
        <taxon>Atyoidea</taxon>
        <taxon>Atyidae</taxon>
        <taxon>Halocaridina</taxon>
    </lineage>
</organism>
<evidence type="ECO:0000313" key="3">
    <source>
        <dbReference type="Proteomes" id="UP001381693"/>
    </source>
</evidence>
<dbReference type="EMBL" id="JAXCGZ010021550">
    <property type="protein sequence ID" value="KAK7047977.1"/>
    <property type="molecule type" value="Genomic_DNA"/>
</dbReference>
<feature type="region of interest" description="Disordered" evidence="1">
    <location>
        <begin position="54"/>
        <end position="78"/>
    </location>
</feature>
<reference evidence="2 3" key="1">
    <citation type="submission" date="2023-11" db="EMBL/GenBank/DDBJ databases">
        <title>Halocaridina rubra genome assembly.</title>
        <authorList>
            <person name="Smith C."/>
        </authorList>
    </citation>
    <scope>NUCLEOTIDE SEQUENCE [LARGE SCALE GENOMIC DNA]</scope>
    <source>
        <strain evidence="2">EP-1</strain>
        <tissue evidence="2">Whole</tissue>
    </source>
</reference>
<protein>
    <submittedName>
        <fullName evidence="2">Uncharacterized protein</fullName>
    </submittedName>
</protein>
<accession>A0AAN8WF89</accession>
<feature type="compositionally biased region" description="Polar residues" evidence="1">
    <location>
        <begin position="54"/>
        <end position="67"/>
    </location>
</feature>
<evidence type="ECO:0000256" key="1">
    <source>
        <dbReference type="SAM" id="MobiDB-lite"/>
    </source>
</evidence>
<comment type="caution">
    <text evidence="2">The sequence shown here is derived from an EMBL/GenBank/DDBJ whole genome shotgun (WGS) entry which is preliminary data.</text>
</comment>
<keyword evidence="3" id="KW-1185">Reference proteome</keyword>
<name>A0AAN8WF89_HALRR</name>
<dbReference type="Proteomes" id="UP001381693">
    <property type="component" value="Unassembled WGS sequence"/>
</dbReference>
<evidence type="ECO:0000313" key="2">
    <source>
        <dbReference type="EMBL" id="KAK7047977.1"/>
    </source>
</evidence>
<dbReference type="AlphaFoldDB" id="A0AAN8WF89"/>
<sequence length="78" mass="8515">MRADFAYPNVGLIKKRKKNVLCGLHHGFVTSQAKFSNHCAILVPASQVQEETSVLDSEKSSLQSKSAITRKGARSIEA</sequence>